<feature type="chain" id="PRO_5024355998" description="Fringe-like glycosyltransferase domain-containing protein" evidence="8">
    <location>
        <begin position="19"/>
        <end position="102"/>
    </location>
</feature>
<feature type="signal peptide" evidence="8">
    <location>
        <begin position="1"/>
        <end position="18"/>
    </location>
</feature>
<organism evidence="10 11">
    <name type="scientific">Pangasianodon hypophthalmus</name>
    <name type="common">Striped catfish</name>
    <name type="synonym">Helicophagus hypophthalmus</name>
    <dbReference type="NCBI Taxonomy" id="310915"/>
    <lineage>
        <taxon>Eukaryota</taxon>
        <taxon>Metazoa</taxon>
        <taxon>Chordata</taxon>
        <taxon>Craniata</taxon>
        <taxon>Vertebrata</taxon>
        <taxon>Euteleostomi</taxon>
        <taxon>Actinopterygii</taxon>
        <taxon>Neopterygii</taxon>
        <taxon>Teleostei</taxon>
        <taxon>Ostariophysi</taxon>
        <taxon>Siluriformes</taxon>
        <taxon>Pangasiidae</taxon>
        <taxon>Pangasianodon</taxon>
    </lineage>
</organism>
<keyword evidence="7" id="KW-0472">Membrane</keyword>
<evidence type="ECO:0000256" key="3">
    <source>
        <dbReference type="ARBA" id="ARBA00022679"/>
    </source>
</evidence>
<protein>
    <recommendedName>
        <fullName evidence="9">Fringe-like glycosyltransferase domain-containing protein</fullName>
    </recommendedName>
</protein>
<sequence length="102" mass="11846">MVFSRVAVLKILSSGCGCYSPDAPDDMVLGMCLNTLGLSVTHSPQFHQARPDDYPKELLLRQSPISFHKHWNINPVAVYQQWLMDSEDLHKQIFRREYRQEL</sequence>
<dbReference type="GO" id="GO:0016020">
    <property type="term" value="C:membrane"/>
    <property type="evidence" value="ECO:0007669"/>
    <property type="project" value="UniProtKB-SubCell"/>
</dbReference>
<dbReference type="Pfam" id="PF02434">
    <property type="entry name" value="Fringe"/>
    <property type="match status" value="1"/>
</dbReference>
<evidence type="ECO:0000256" key="5">
    <source>
        <dbReference type="ARBA" id="ARBA00022968"/>
    </source>
</evidence>
<evidence type="ECO:0000313" key="11">
    <source>
        <dbReference type="Proteomes" id="UP000327468"/>
    </source>
</evidence>
<name>A0A5N5LLM9_PANHP</name>
<evidence type="ECO:0000256" key="2">
    <source>
        <dbReference type="ARBA" id="ARBA00022676"/>
    </source>
</evidence>
<evidence type="ECO:0000259" key="9">
    <source>
        <dbReference type="Pfam" id="PF02434"/>
    </source>
</evidence>
<evidence type="ECO:0000256" key="4">
    <source>
        <dbReference type="ARBA" id="ARBA00022692"/>
    </source>
</evidence>
<keyword evidence="6" id="KW-1133">Transmembrane helix</keyword>
<dbReference type="Proteomes" id="UP000327468">
    <property type="component" value="Chromosome 17"/>
</dbReference>
<keyword evidence="3" id="KW-0808">Transferase</keyword>
<keyword evidence="11" id="KW-1185">Reference proteome</keyword>
<gene>
    <name evidence="10" type="ORF">PHYPO_G00079560</name>
</gene>
<dbReference type="GO" id="GO:0016757">
    <property type="term" value="F:glycosyltransferase activity"/>
    <property type="evidence" value="ECO:0007669"/>
    <property type="project" value="UniProtKB-KW"/>
</dbReference>
<evidence type="ECO:0000313" key="10">
    <source>
        <dbReference type="EMBL" id="KAB5543472.1"/>
    </source>
</evidence>
<evidence type="ECO:0000256" key="8">
    <source>
        <dbReference type="SAM" id="SignalP"/>
    </source>
</evidence>
<keyword evidence="8" id="KW-0732">Signal</keyword>
<keyword evidence="2" id="KW-0328">Glycosyltransferase</keyword>
<reference evidence="10 11" key="1">
    <citation type="submission" date="2019-06" db="EMBL/GenBank/DDBJ databases">
        <title>A chromosome-scale genome assembly of the striped catfish, Pangasianodon hypophthalmus.</title>
        <authorList>
            <person name="Wen M."/>
            <person name="Zahm M."/>
            <person name="Roques C."/>
            <person name="Cabau C."/>
            <person name="Klopp C."/>
            <person name="Donnadieu C."/>
            <person name="Jouanno E."/>
            <person name="Avarre J.-C."/>
            <person name="Campet M."/>
            <person name="Ha T.T.T."/>
            <person name="Dugue R."/>
            <person name="Lampietro C."/>
            <person name="Louis A."/>
            <person name="Herpin A."/>
            <person name="Echchiki A."/>
            <person name="Berthelot C."/>
            <person name="Parey E."/>
            <person name="Roest-Crollius H."/>
            <person name="Braasch I."/>
            <person name="Postlethwait J."/>
            <person name="Bobe J."/>
            <person name="Montfort J."/>
            <person name="Bouchez O."/>
            <person name="Begum T."/>
            <person name="Schartl M."/>
            <person name="Guiguen Y."/>
        </authorList>
    </citation>
    <scope>NUCLEOTIDE SEQUENCE [LARGE SCALE GENOMIC DNA]</scope>
    <source>
        <strain evidence="10 11">Indonesia</strain>
        <tissue evidence="10">Blood</tissue>
    </source>
</reference>
<evidence type="ECO:0000256" key="7">
    <source>
        <dbReference type="ARBA" id="ARBA00023136"/>
    </source>
</evidence>
<comment type="subcellular location">
    <subcellularLocation>
        <location evidence="1">Membrane</location>
        <topology evidence="1">Single-pass type II membrane protein</topology>
    </subcellularLocation>
</comment>
<evidence type="ECO:0000256" key="6">
    <source>
        <dbReference type="ARBA" id="ARBA00022989"/>
    </source>
</evidence>
<proteinExistence type="predicted"/>
<dbReference type="Gene3D" id="3.90.550.50">
    <property type="match status" value="1"/>
</dbReference>
<feature type="domain" description="Fringe-like glycosyltransferase" evidence="9">
    <location>
        <begin position="1"/>
        <end position="80"/>
    </location>
</feature>
<evidence type="ECO:0000256" key="1">
    <source>
        <dbReference type="ARBA" id="ARBA00004606"/>
    </source>
</evidence>
<accession>A0A5N5LLM9</accession>
<dbReference type="InterPro" id="IPR003378">
    <property type="entry name" value="Fringe-like_glycosylTrfase"/>
</dbReference>
<dbReference type="EMBL" id="VFJC01000018">
    <property type="protein sequence ID" value="KAB5543472.1"/>
    <property type="molecule type" value="Genomic_DNA"/>
</dbReference>
<keyword evidence="5" id="KW-0735">Signal-anchor</keyword>
<dbReference type="AlphaFoldDB" id="A0A5N5LLM9"/>
<keyword evidence="4" id="KW-0812">Transmembrane</keyword>
<comment type="caution">
    <text evidence="10">The sequence shown here is derived from an EMBL/GenBank/DDBJ whole genome shotgun (WGS) entry which is preliminary data.</text>
</comment>